<dbReference type="EMBL" id="KI913955">
    <property type="protein sequence ID" value="ETW06374.1"/>
    <property type="molecule type" value="Genomic_DNA"/>
</dbReference>
<dbReference type="AlphaFoldDB" id="A0A024UJA4"/>
<organism evidence="2">
    <name type="scientific">Aphanomyces invadans</name>
    <dbReference type="NCBI Taxonomy" id="157072"/>
    <lineage>
        <taxon>Eukaryota</taxon>
        <taxon>Sar</taxon>
        <taxon>Stramenopiles</taxon>
        <taxon>Oomycota</taxon>
        <taxon>Saprolegniomycetes</taxon>
        <taxon>Saprolegniales</taxon>
        <taxon>Verrucalvaceae</taxon>
        <taxon>Aphanomyces</taxon>
    </lineage>
</organism>
<feature type="chain" id="PRO_5001535387" description="SCP domain-containing protein" evidence="1">
    <location>
        <begin position="22"/>
        <end position="165"/>
    </location>
</feature>
<accession>A0A024UJA4</accession>
<name>A0A024UJA4_9STRA</name>
<sequence>MQNRAIASLCVAATLAEGAASNATNECWTRMSARLSPIVSSSEHSSSFNQLVNASSPFFPTGTFSTRDALNNSKVCQQWYIGVEDAIKKVDPPCTIAVANGTQIVTAKWNASLSEFMEASEMWVADVSEASEIPTKAPSTTATKPVTISVTTMPIPLHRHPWLTG</sequence>
<protein>
    <recommendedName>
        <fullName evidence="3">SCP domain-containing protein</fullName>
    </recommendedName>
</protein>
<keyword evidence="1" id="KW-0732">Signal</keyword>
<feature type="signal peptide" evidence="1">
    <location>
        <begin position="1"/>
        <end position="21"/>
    </location>
</feature>
<dbReference type="OrthoDB" id="77233at2759"/>
<dbReference type="RefSeq" id="XP_008864449.1">
    <property type="nucleotide sequence ID" value="XM_008866227.1"/>
</dbReference>
<reference evidence="2" key="1">
    <citation type="submission" date="2013-12" db="EMBL/GenBank/DDBJ databases">
        <title>The Genome Sequence of Aphanomyces invadans NJM9701.</title>
        <authorList>
            <consortium name="The Broad Institute Genomics Platform"/>
            <person name="Russ C."/>
            <person name="Tyler B."/>
            <person name="van West P."/>
            <person name="Dieguez-Uribeondo J."/>
            <person name="Young S.K."/>
            <person name="Zeng Q."/>
            <person name="Gargeya S."/>
            <person name="Fitzgerald M."/>
            <person name="Abouelleil A."/>
            <person name="Alvarado L."/>
            <person name="Chapman S.B."/>
            <person name="Gainer-Dewar J."/>
            <person name="Goldberg J."/>
            <person name="Griggs A."/>
            <person name="Gujja S."/>
            <person name="Hansen M."/>
            <person name="Howarth C."/>
            <person name="Imamovic A."/>
            <person name="Ireland A."/>
            <person name="Larimer J."/>
            <person name="McCowan C."/>
            <person name="Murphy C."/>
            <person name="Pearson M."/>
            <person name="Poon T.W."/>
            <person name="Priest M."/>
            <person name="Roberts A."/>
            <person name="Saif S."/>
            <person name="Shea T."/>
            <person name="Sykes S."/>
            <person name="Wortman J."/>
            <person name="Nusbaum C."/>
            <person name="Birren B."/>
        </authorList>
    </citation>
    <scope>NUCLEOTIDE SEQUENCE [LARGE SCALE GENOMIC DNA]</scope>
    <source>
        <strain evidence="2">NJM9701</strain>
    </source>
</reference>
<gene>
    <name evidence="2" type="ORF">H310_02650</name>
</gene>
<proteinExistence type="predicted"/>
<dbReference type="GeneID" id="20079700"/>
<evidence type="ECO:0000256" key="1">
    <source>
        <dbReference type="SAM" id="SignalP"/>
    </source>
</evidence>
<evidence type="ECO:0008006" key="3">
    <source>
        <dbReference type="Google" id="ProtNLM"/>
    </source>
</evidence>
<evidence type="ECO:0000313" key="2">
    <source>
        <dbReference type="EMBL" id="ETW06374.1"/>
    </source>
</evidence>
<dbReference type="VEuPathDB" id="FungiDB:H310_02650"/>